<dbReference type="Proteomes" id="UP000215455">
    <property type="component" value="Unassembled WGS sequence"/>
</dbReference>
<dbReference type="PANTHER" id="PTHR43483:SF3">
    <property type="entry name" value="MEMBRANE TRANSPORTER PROTEIN HI_0806-RELATED"/>
    <property type="match status" value="1"/>
</dbReference>
<dbReference type="Pfam" id="PF01925">
    <property type="entry name" value="TauE"/>
    <property type="match status" value="1"/>
</dbReference>
<keyword evidence="6" id="KW-1003">Cell membrane</keyword>
<comment type="subcellular location">
    <subcellularLocation>
        <location evidence="6">Cell membrane</location>
        <topology evidence="6">Multi-pass membrane protein</topology>
    </subcellularLocation>
    <subcellularLocation>
        <location evidence="1">Membrane</location>
        <topology evidence="1">Multi-pass membrane protein</topology>
    </subcellularLocation>
</comment>
<accession>A0ABX4DZF0</accession>
<evidence type="ECO:0000313" key="8">
    <source>
        <dbReference type="Proteomes" id="UP000215455"/>
    </source>
</evidence>
<feature type="transmembrane region" description="Helical" evidence="6">
    <location>
        <begin position="190"/>
        <end position="211"/>
    </location>
</feature>
<evidence type="ECO:0000256" key="4">
    <source>
        <dbReference type="ARBA" id="ARBA00022989"/>
    </source>
</evidence>
<evidence type="ECO:0000313" key="7">
    <source>
        <dbReference type="EMBL" id="OXR34396.1"/>
    </source>
</evidence>
<feature type="transmembrane region" description="Helical" evidence="6">
    <location>
        <begin position="95"/>
        <end position="114"/>
    </location>
</feature>
<feature type="transmembrane region" description="Helical" evidence="6">
    <location>
        <begin position="223"/>
        <end position="240"/>
    </location>
</feature>
<keyword evidence="5 6" id="KW-0472">Membrane</keyword>
<name>A0ABX4DZF0_9PSED</name>
<feature type="transmembrane region" description="Helical" evidence="6">
    <location>
        <begin position="126"/>
        <end position="151"/>
    </location>
</feature>
<dbReference type="PANTHER" id="PTHR43483">
    <property type="entry name" value="MEMBRANE TRANSPORTER PROTEIN HI_0806-RELATED"/>
    <property type="match status" value="1"/>
</dbReference>
<gene>
    <name evidence="7" type="ORF">PSUM_00360</name>
</gene>
<feature type="transmembrane region" description="Helical" evidence="6">
    <location>
        <begin position="69"/>
        <end position="89"/>
    </location>
</feature>
<dbReference type="RefSeq" id="WP_083348774.1">
    <property type="nucleotide sequence ID" value="NZ_CP044409.1"/>
</dbReference>
<evidence type="ECO:0000256" key="2">
    <source>
        <dbReference type="ARBA" id="ARBA00009142"/>
    </source>
</evidence>
<dbReference type="InterPro" id="IPR002781">
    <property type="entry name" value="TM_pro_TauE-like"/>
</dbReference>
<comment type="similarity">
    <text evidence="2 6">Belongs to the 4-toluene sulfonate uptake permease (TSUP) (TC 2.A.102) family.</text>
</comment>
<evidence type="ECO:0000256" key="3">
    <source>
        <dbReference type="ARBA" id="ARBA00022692"/>
    </source>
</evidence>
<evidence type="ECO:0000256" key="6">
    <source>
        <dbReference type="RuleBase" id="RU363041"/>
    </source>
</evidence>
<comment type="caution">
    <text evidence="7">The sequence shown here is derived from an EMBL/GenBank/DDBJ whole genome shotgun (WGS) entry which is preliminary data.</text>
</comment>
<reference evidence="7 8" key="1">
    <citation type="submission" date="2017-06" db="EMBL/GenBank/DDBJ databases">
        <authorList>
            <person name="Furmanczyk E.M."/>
        </authorList>
    </citation>
    <scope>NUCLEOTIDE SEQUENCE [LARGE SCALE GENOMIC DNA]</scope>
    <source>
        <strain evidence="7 8">DSM 16611</strain>
    </source>
</reference>
<feature type="transmembrane region" description="Helical" evidence="6">
    <location>
        <begin position="7"/>
        <end position="30"/>
    </location>
</feature>
<dbReference type="EMBL" id="NIWU01000001">
    <property type="protein sequence ID" value="OXR34396.1"/>
    <property type="molecule type" value="Genomic_DNA"/>
</dbReference>
<proteinExistence type="inferred from homology"/>
<keyword evidence="3 6" id="KW-0812">Transmembrane</keyword>
<sequence>MTEYLLVLFIGVISGVVSGVIGTGASIMLLPALALCFGPKQAVPIMAVAAIIGNISRVILWRKDIHWKAFLAYSVTGVPAAALGAHTLWSLKATWIDIALGTFFLLMIPYRHWAKSRNFTLSLWQLLITGAFVGYLRGIVLSTGPLTIPIFSAYGLLKGPLLSTEAAASFVIYLSKTITFKAIGGLPLTVVLKGLLIGISLAAGMSIGKFITLKISMTTFQRLLDVLMLLSGFSLIAGGLN</sequence>
<protein>
    <recommendedName>
        <fullName evidence="6">Probable membrane transporter protein</fullName>
    </recommendedName>
</protein>
<keyword evidence="4 6" id="KW-1133">Transmembrane helix</keyword>
<evidence type="ECO:0000256" key="5">
    <source>
        <dbReference type="ARBA" id="ARBA00023136"/>
    </source>
</evidence>
<evidence type="ECO:0000256" key="1">
    <source>
        <dbReference type="ARBA" id="ARBA00004141"/>
    </source>
</evidence>
<organism evidence="7 8">
    <name type="scientific">Pseudomonas umsongensis</name>
    <dbReference type="NCBI Taxonomy" id="198618"/>
    <lineage>
        <taxon>Bacteria</taxon>
        <taxon>Pseudomonadati</taxon>
        <taxon>Pseudomonadota</taxon>
        <taxon>Gammaproteobacteria</taxon>
        <taxon>Pseudomonadales</taxon>
        <taxon>Pseudomonadaceae</taxon>
        <taxon>Pseudomonas</taxon>
    </lineage>
</organism>
<feature type="transmembrane region" description="Helical" evidence="6">
    <location>
        <begin position="42"/>
        <end position="60"/>
    </location>
</feature>
<keyword evidence="8" id="KW-1185">Reference proteome</keyword>